<feature type="region of interest" description="Disordered" evidence="6">
    <location>
        <begin position="1"/>
        <end position="41"/>
    </location>
</feature>
<sequence length="340" mass="36726">AAGRYRADDAPPAPPRSPAMPSQTLPAPARPAGAAQGHAAMRPRDIPARGWWSILKRAAIEANEDRIMTEAAGVTFYALLSVFPALTALVSLFGLFADPAMVGQQLQQAEGFIPAGGMQIIDEQLRRLASGERGSLGFSAVLGLGVALWSANQGTKAMFDALNIVYEEKEKRGFLRRTLITLAFTLGALVFTMLAMSAVVVLPVVLAFAGFESSTELLLRLARWPLLILFITALLATLYRFGPSREKARWRWVSWGGVFAALAWAALSAGFSFYVGNFGNYDATYGSLGAVIGFMTWIWLSAMVVLFGAELNAEMEHQTARDTTTGPERRMGQRGATMAD</sequence>
<accession>D5RMN7</accession>
<evidence type="ECO:0000313" key="8">
    <source>
        <dbReference type="EMBL" id="EFH11432.1"/>
    </source>
</evidence>
<evidence type="ECO:0000256" key="7">
    <source>
        <dbReference type="SAM" id="Phobius"/>
    </source>
</evidence>
<proteinExistence type="predicted"/>
<dbReference type="PIRSF" id="PIRSF035875">
    <property type="entry name" value="RNase_BN"/>
    <property type="match status" value="1"/>
</dbReference>
<evidence type="ECO:0000256" key="5">
    <source>
        <dbReference type="ARBA" id="ARBA00023136"/>
    </source>
</evidence>
<dbReference type="PANTHER" id="PTHR30213">
    <property type="entry name" value="INNER MEMBRANE PROTEIN YHJD"/>
    <property type="match status" value="1"/>
</dbReference>
<evidence type="ECO:0000256" key="3">
    <source>
        <dbReference type="ARBA" id="ARBA00022692"/>
    </source>
</evidence>
<feature type="transmembrane region" description="Helical" evidence="7">
    <location>
        <begin position="76"/>
        <end position="97"/>
    </location>
</feature>
<dbReference type="InterPro" id="IPR017039">
    <property type="entry name" value="Virul_fac_BrkB"/>
</dbReference>
<dbReference type="AlphaFoldDB" id="D5RMN7"/>
<feature type="transmembrane region" description="Helical" evidence="7">
    <location>
        <begin position="287"/>
        <end position="309"/>
    </location>
</feature>
<evidence type="ECO:0000256" key="1">
    <source>
        <dbReference type="ARBA" id="ARBA00004651"/>
    </source>
</evidence>
<feature type="transmembrane region" description="Helical" evidence="7">
    <location>
        <begin position="221"/>
        <end position="241"/>
    </location>
</feature>
<dbReference type="Pfam" id="PF03631">
    <property type="entry name" value="Virul_fac_BrkB"/>
    <property type="match status" value="1"/>
</dbReference>
<feature type="non-terminal residue" evidence="8">
    <location>
        <position position="1"/>
    </location>
</feature>
<feature type="region of interest" description="Disordered" evidence="6">
    <location>
        <begin position="318"/>
        <end position="340"/>
    </location>
</feature>
<name>D5RMN7_9PROT</name>
<feature type="transmembrane region" description="Helical" evidence="7">
    <location>
        <begin position="134"/>
        <end position="151"/>
    </location>
</feature>
<dbReference type="GO" id="GO:0005886">
    <property type="term" value="C:plasma membrane"/>
    <property type="evidence" value="ECO:0007669"/>
    <property type="project" value="UniProtKB-SubCell"/>
</dbReference>
<feature type="compositionally biased region" description="Low complexity" evidence="6">
    <location>
        <begin position="26"/>
        <end position="40"/>
    </location>
</feature>
<reference evidence="8 9" key="1">
    <citation type="submission" date="2010-04" db="EMBL/GenBank/DDBJ databases">
        <authorList>
            <person name="Qin X."/>
            <person name="Bachman B."/>
            <person name="Battles P."/>
            <person name="Bell A."/>
            <person name="Bess C."/>
            <person name="Bickham C."/>
            <person name="Chaboub L."/>
            <person name="Chen D."/>
            <person name="Coyle M."/>
            <person name="Deiros D.R."/>
            <person name="Dinh H."/>
            <person name="Forbes L."/>
            <person name="Fowler G."/>
            <person name="Francisco L."/>
            <person name="Fu Q."/>
            <person name="Gubbala S."/>
            <person name="Hale W."/>
            <person name="Han Y."/>
            <person name="Hemphill L."/>
            <person name="Highlander S.K."/>
            <person name="Hirani K."/>
            <person name="Hogues M."/>
            <person name="Jackson L."/>
            <person name="Jakkamsetti A."/>
            <person name="Javaid M."/>
            <person name="Jiang H."/>
            <person name="Korchina V."/>
            <person name="Kovar C."/>
            <person name="Lara F."/>
            <person name="Lee S."/>
            <person name="Mata R."/>
            <person name="Mathew T."/>
            <person name="Moen C."/>
            <person name="Morales K."/>
            <person name="Munidasa M."/>
            <person name="Nazareth L."/>
            <person name="Ngo R."/>
            <person name="Nguyen L."/>
            <person name="Okwuonu G."/>
            <person name="Ongeri F."/>
            <person name="Patil S."/>
            <person name="Petrosino J."/>
            <person name="Pham C."/>
            <person name="Pham P."/>
            <person name="Pu L.-L."/>
            <person name="Puazo M."/>
            <person name="Raj R."/>
            <person name="Reid J."/>
            <person name="Rouhana J."/>
            <person name="Saada N."/>
            <person name="Shang Y."/>
            <person name="Simmons D."/>
            <person name="Thornton R."/>
            <person name="Warren J."/>
            <person name="Weissenberger G."/>
            <person name="Zhang J."/>
            <person name="Zhang L."/>
            <person name="Zhou C."/>
            <person name="Zhu D."/>
            <person name="Muzny D."/>
            <person name="Worley K."/>
            <person name="Gibbs R."/>
        </authorList>
    </citation>
    <scope>NUCLEOTIDE SEQUENCE [LARGE SCALE GENOMIC DNA]</scope>
    <source>
        <strain evidence="8 9">ATCC 49957</strain>
    </source>
</reference>
<keyword evidence="4 7" id="KW-1133">Transmembrane helix</keyword>
<protein>
    <submittedName>
        <fullName evidence="8">YihY family protein</fullName>
    </submittedName>
</protein>
<feature type="transmembrane region" description="Helical" evidence="7">
    <location>
        <begin position="253"/>
        <end position="275"/>
    </location>
</feature>
<feature type="transmembrane region" description="Helical" evidence="7">
    <location>
        <begin position="179"/>
        <end position="209"/>
    </location>
</feature>
<comment type="caution">
    <text evidence="8">The sequence shown here is derived from an EMBL/GenBank/DDBJ whole genome shotgun (WGS) entry which is preliminary data.</text>
</comment>
<evidence type="ECO:0000256" key="2">
    <source>
        <dbReference type="ARBA" id="ARBA00022475"/>
    </source>
</evidence>
<keyword evidence="9" id="KW-1185">Reference proteome</keyword>
<feature type="non-terminal residue" evidence="8">
    <location>
        <position position="340"/>
    </location>
</feature>
<dbReference type="Proteomes" id="UP000005324">
    <property type="component" value="Unassembled WGS sequence"/>
</dbReference>
<dbReference type="OrthoDB" id="9781030at2"/>
<evidence type="ECO:0000256" key="4">
    <source>
        <dbReference type="ARBA" id="ARBA00022989"/>
    </source>
</evidence>
<dbReference type="NCBIfam" id="TIGR00765">
    <property type="entry name" value="yihY_not_rbn"/>
    <property type="match status" value="1"/>
</dbReference>
<keyword evidence="2" id="KW-1003">Cell membrane</keyword>
<keyword evidence="5 7" id="KW-0472">Membrane</keyword>
<evidence type="ECO:0000313" key="9">
    <source>
        <dbReference type="Proteomes" id="UP000005324"/>
    </source>
</evidence>
<dbReference type="PANTHER" id="PTHR30213:SF0">
    <property type="entry name" value="UPF0761 MEMBRANE PROTEIN YIHY"/>
    <property type="match status" value="1"/>
</dbReference>
<dbReference type="EMBL" id="ADVL01000394">
    <property type="protein sequence ID" value="EFH11432.1"/>
    <property type="molecule type" value="Genomic_DNA"/>
</dbReference>
<keyword evidence="3 7" id="KW-0812">Transmembrane</keyword>
<gene>
    <name evidence="8" type="primary">rbn2</name>
    <name evidence="8" type="ORF">HMPREF0731_2348</name>
</gene>
<organism evidence="8 9">
    <name type="scientific">Pseudoroseomonas cervicalis ATCC 49957</name>
    <dbReference type="NCBI Taxonomy" id="525371"/>
    <lineage>
        <taxon>Bacteria</taxon>
        <taxon>Pseudomonadati</taxon>
        <taxon>Pseudomonadota</taxon>
        <taxon>Alphaproteobacteria</taxon>
        <taxon>Acetobacterales</taxon>
        <taxon>Roseomonadaceae</taxon>
        <taxon>Roseomonas</taxon>
    </lineage>
</organism>
<comment type="subcellular location">
    <subcellularLocation>
        <location evidence="1">Cell membrane</location>
        <topology evidence="1">Multi-pass membrane protein</topology>
    </subcellularLocation>
</comment>
<evidence type="ECO:0000256" key="6">
    <source>
        <dbReference type="SAM" id="MobiDB-lite"/>
    </source>
</evidence>